<dbReference type="EMBL" id="JAVDUU010000001">
    <property type="protein sequence ID" value="MDR6941397.1"/>
    <property type="molecule type" value="Genomic_DNA"/>
</dbReference>
<comment type="caution">
    <text evidence="2">The sequence shown here is derived from an EMBL/GenBank/DDBJ whole genome shotgun (WGS) entry which is preliminary data.</text>
</comment>
<dbReference type="NCBIfam" id="TIGR01764">
    <property type="entry name" value="excise"/>
    <property type="match status" value="1"/>
</dbReference>
<accession>A0ABU1T7M4</accession>
<gene>
    <name evidence="2" type="ORF">J2W55_001225</name>
</gene>
<evidence type="ECO:0000259" key="1">
    <source>
        <dbReference type="Pfam" id="PF12728"/>
    </source>
</evidence>
<dbReference type="SUPFAM" id="SSF46955">
    <property type="entry name" value="Putative DNA-binding domain"/>
    <property type="match status" value="1"/>
</dbReference>
<dbReference type="Pfam" id="PF12728">
    <property type="entry name" value="HTH_17"/>
    <property type="match status" value="1"/>
</dbReference>
<reference evidence="2 3" key="1">
    <citation type="submission" date="2023-07" db="EMBL/GenBank/DDBJ databases">
        <title>Sorghum-associated microbial communities from plants grown in Nebraska, USA.</title>
        <authorList>
            <person name="Schachtman D."/>
        </authorList>
    </citation>
    <scope>NUCLEOTIDE SEQUENCE [LARGE SCALE GENOMIC DNA]</scope>
    <source>
        <strain evidence="2 3">3262</strain>
    </source>
</reference>
<dbReference type="InterPro" id="IPR009061">
    <property type="entry name" value="DNA-bd_dom_put_sf"/>
</dbReference>
<dbReference type="Proteomes" id="UP001247620">
    <property type="component" value="Unassembled WGS sequence"/>
</dbReference>
<sequence>MEKLTFEQLPQAVSLLLEKVQRIEALLEGQQNPAIPEMMDVSEAADILKLSVAALYSKVCRGEIPYYKPGRRLYFKKDELVAWMSKTRRKPNFEIRQEAEEYLIKKRPARRWNR</sequence>
<dbReference type="RefSeq" id="WP_310093096.1">
    <property type="nucleotide sequence ID" value="NZ_JAVDUU010000001.1"/>
</dbReference>
<dbReference type="InterPro" id="IPR041657">
    <property type="entry name" value="HTH_17"/>
</dbReference>
<feature type="domain" description="Helix-turn-helix" evidence="1">
    <location>
        <begin position="38"/>
        <end position="86"/>
    </location>
</feature>
<evidence type="ECO:0000313" key="3">
    <source>
        <dbReference type="Proteomes" id="UP001247620"/>
    </source>
</evidence>
<name>A0ABU1T7M4_9SPHI</name>
<keyword evidence="3" id="KW-1185">Reference proteome</keyword>
<dbReference type="InterPro" id="IPR010093">
    <property type="entry name" value="SinI_DNA-bd"/>
</dbReference>
<protein>
    <submittedName>
        <fullName evidence="2">Excisionase family DNA binding protein</fullName>
    </submittedName>
</protein>
<proteinExistence type="predicted"/>
<evidence type="ECO:0000313" key="2">
    <source>
        <dbReference type="EMBL" id="MDR6941397.1"/>
    </source>
</evidence>
<organism evidence="2 3">
    <name type="scientific">Mucilaginibacter pocheonensis</name>
    <dbReference type="NCBI Taxonomy" id="398050"/>
    <lineage>
        <taxon>Bacteria</taxon>
        <taxon>Pseudomonadati</taxon>
        <taxon>Bacteroidota</taxon>
        <taxon>Sphingobacteriia</taxon>
        <taxon>Sphingobacteriales</taxon>
        <taxon>Sphingobacteriaceae</taxon>
        <taxon>Mucilaginibacter</taxon>
    </lineage>
</organism>